<evidence type="ECO:0000256" key="1">
    <source>
        <dbReference type="ARBA" id="ARBA00023015"/>
    </source>
</evidence>
<dbReference type="GO" id="GO:0003677">
    <property type="term" value="F:DNA binding"/>
    <property type="evidence" value="ECO:0007669"/>
    <property type="project" value="UniProtKB-KW"/>
</dbReference>
<gene>
    <name evidence="5" type="ORF">D7044_11375</name>
</gene>
<dbReference type="InterPro" id="IPR036388">
    <property type="entry name" value="WH-like_DNA-bd_sf"/>
</dbReference>
<keyword evidence="1" id="KW-0805">Transcription regulation</keyword>
<dbReference type="InterPro" id="IPR002577">
    <property type="entry name" value="HTH_HxlR"/>
</dbReference>
<evidence type="ECO:0000313" key="6">
    <source>
        <dbReference type="Proteomes" id="UP000275865"/>
    </source>
</evidence>
<name>A0A3A9Y6X6_9ACTN</name>
<keyword evidence="2" id="KW-0238">DNA-binding</keyword>
<evidence type="ECO:0000256" key="2">
    <source>
        <dbReference type="ARBA" id="ARBA00023125"/>
    </source>
</evidence>
<dbReference type="InterPro" id="IPR036390">
    <property type="entry name" value="WH_DNA-bd_sf"/>
</dbReference>
<accession>A0A3A9Y6X6</accession>
<sequence>MAALRHYQHIDDTGCRVFQDSLELVGRRWTGAILLAGVRGARRFGEYRAAVIGISDRLLAQRLKELESDGLIERTVIPSSPVQIRYAPTTDGQELMSLLQPLVDWSHRRRLTPRGRARAGAGAAG</sequence>
<dbReference type="PROSITE" id="PS51118">
    <property type="entry name" value="HTH_HXLR"/>
    <property type="match status" value="1"/>
</dbReference>
<evidence type="ECO:0000259" key="4">
    <source>
        <dbReference type="PROSITE" id="PS51118"/>
    </source>
</evidence>
<keyword evidence="3" id="KW-0804">Transcription</keyword>
<dbReference type="EMBL" id="RAZT01000005">
    <property type="protein sequence ID" value="RKN33078.1"/>
    <property type="molecule type" value="Genomic_DNA"/>
</dbReference>
<feature type="domain" description="HTH hxlR-type" evidence="4">
    <location>
        <begin position="15"/>
        <end position="114"/>
    </location>
</feature>
<dbReference type="AlphaFoldDB" id="A0A3A9Y6X6"/>
<comment type="caution">
    <text evidence="5">The sequence shown here is derived from an EMBL/GenBank/DDBJ whole genome shotgun (WGS) entry which is preliminary data.</text>
</comment>
<organism evidence="5 6">
    <name type="scientific">Micromonospora musae</name>
    <dbReference type="NCBI Taxonomy" id="1894970"/>
    <lineage>
        <taxon>Bacteria</taxon>
        <taxon>Bacillati</taxon>
        <taxon>Actinomycetota</taxon>
        <taxon>Actinomycetes</taxon>
        <taxon>Micromonosporales</taxon>
        <taxon>Micromonosporaceae</taxon>
        <taxon>Micromonospora</taxon>
    </lineage>
</organism>
<proteinExistence type="predicted"/>
<dbReference type="Gene3D" id="1.10.10.10">
    <property type="entry name" value="Winged helix-like DNA-binding domain superfamily/Winged helix DNA-binding domain"/>
    <property type="match status" value="1"/>
</dbReference>
<dbReference type="SUPFAM" id="SSF46785">
    <property type="entry name" value="Winged helix' DNA-binding domain"/>
    <property type="match status" value="1"/>
</dbReference>
<dbReference type="PANTHER" id="PTHR33204">
    <property type="entry name" value="TRANSCRIPTIONAL REGULATOR, MARR FAMILY"/>
    <property type="match status" value="1"/>
</dbReference>
<evidence type="ECO:0000313" key="5">
    <source>
        <dbReference type="EMBL" id="RKN33078.1"/>
    </source>
</evidence>
<protein>
    <submittedName>
        <fullName evidence="5">Transcriptional regulator</fullName>
    </submittedName>
</protein>
<dbReference type="Proteomes" id="UP000275865">
    <property type="component" value="Unassembled WGS sequence"/>
</dbReference>
<evidence type="ECO:0000256" key="3">
    <source>
        <dbReference type="ARBA" id="ARBA00023163"/>
    </source>
</evidence>
<dbReference type="PANTHER" id="PTHR33204:SF37">
    <property type="entry name" value="HTH-TYPE TRANSCRIPTIONAL REGULATOR YODB"/>
    <property type="match status" value="1"/>
</dbReference>
<reference evidence="5 6" key="1">
    <citation type="submission" date="2018-09" db="EMBL/GenBank/DDBJ databases">
        <title>Micromonospora sp. nov. MS1-9, isolated from a root of Musa sp.</title>
        <authorList>
            <person name="Kuncharoen N."/>
            <person name="Kudo T."/>
            <person name="Ohkuma M."/>
            <person name="Yuki M."/>
            <person name="Tanasupawat S."/>
        </authorList>
    </citation>
    <scope>NUCLEOTIDE SEQUENCE [LARGE SCALE GENOMIC DNA]</scope>
    <source>
        <strain evidence="5 6">MS1-9</strain>
    </source>
</reference>
<dbReference type="Pfam" id="PF01638">
    <property type="entry name" value="HxlR"/>
    <property type="match status" value="1"/>
</dbReference>